<sequence length="104" mass="11042">MPPALPLPQQSGLVAHHQPRDRRQPRAAIAAVVLDHGQLPIKECAVDVGLQQPGALLEQNGSDAVQAGHVQWLGVHGSSPDLDGAEVSRIAQARGEREESARII</sequence>
<evidence type="ECO:0000256" key="1">
    <source>
        <dbReference type="SAM" id="MobiDB-lite"/>
    </source>
</evidence>
<dbReference type="Proteomes" id="UP000092503">
    <property type="component" value="Unassembled WGS sequence"/>
</dbReference>
<evidence type="ECO:0000313" key="2">
    <source>
        <dbReference type="EMBL" id="SBV52954.1"/>
    </source>
</evidence>
<proteinExistence type="predicted"/>
<feature type="region of interest" description="Disordered" evidence="1">
    <location>
        <begin position="1"/>
        <end position="23"/>
    </location>
</feature>
<name>A0A1C3NRJ1_9XANT</name>
<dbReference type="AlphaFoldDB" id="A0A1C3NRJ1"/>
<organism evidence="2 3">
    <name type="scientific">Xanthomonas bromi</name>
    <dbReference type="NCBI Taxonomy" id="56449"/>
    <lineage>
        <taxon>Bacteria</taxon>
        <taxon>Pseudomonadati</taxon>
        <taxon>Pseudomonadota</taxon>
        <taxon>Gammaproteobacteria</taxon>
        <taxon>Lysobacterales</taxon>
        <taxon>Lysobacteraceae</taxon>
        <taxon>Xanthomonas</taxon>
    </lineage>
</organism>
<reference evidence="2 3" key="1">
    <citation type="submission" date="2016-06" db="EMBL/GenBank/DDBJ databases">
        <authorList>
            <person name="Kjaerup R.B."/>
            <person name="Dalgaard T.S."/>
            <person name="Juul-Madsen H.R."/>
        </authorList>
    </citation>
    <scope>NUCLEOTIDE SEQUENCE [LARGE SCALE GENOMIC DNA]</scope>
    <source>
        <strain evidence="2">LMG947</strain>
    </source>
</reference>
<protein>
    <submittedName>
        <fullName evidence="2">Uncharacterized protein</fullName>
    </submittedName>
</protein>
<gene>
    <name evidence="2" type="ORF">XBLMG947_3756</name>
</gene>
<accession>A0A1C3NRJ1</accession>
<evidence type="ECO:0000313" key="3">
    <source>
        <dbReference type="Proteomes" id="UP000092503"/>
    </source>
</evidence>
<dbReference type="EMBL" id="FLTX01000070">
    <property type="protein sequence ID" value="SBV52954.1"/>
    <property type="molecule type" value="Genomic_DNA"/>
</dbReference>